<feature type="region of interest" description="Disordered" evidence="1">
    <location>
        <begin position="692"/>
        <end position="735"/>
    </location>
</feature>
<accession>A0A821AAQ0</accession>
<protein>
    <submittedName>
        <fullName evidence="2">Uncharacterized protein</fullName>
    </submittedName>
</protein>
<dbReference type="AlphaFoldDB" id="A0A821AAQ0"/>
<name>A0A821AAQ0_9BILA</name>
<evidence type="ECO:0000313" key="2">
    <source>
        <dbReference type="EMBL" id="CAF4578095.1"/>
    </source>
</evidence>
<gene>
    <name evidence="2" type="ORF">TSG867_LOCUS26402</name>
</gene>
<comment type="caution">
    <text evidence="2">The sequence shown here is derived from an EMBL/GenBank/DDBJ whole genome shotgun (WGS) entry which is preliminary data.</text>
</comment>
<dbReference type="Proteomes" id="UP000663862">
    <property type="component" value="Unassembled WGS sequence"/>
</dbReference>
<organism evidence="2 3">
    <name type="scientific">Rotaria socialis</name>
    <dbReference type="NCBI Taxonomy" id="392032"/>
    <lineage>
        <taxon>Eukaryota</taxon>
        <taxon>Metazoa</taxon>
        <taxon>Spiralia</taxon>
        <taxon>Gnathifera</taxon>
        <taxon>Rotifera</taxon>
        <taxon>Eurotatoria</taxon>
        <taxon>Bdelloidea</taxon>
        <taxon>Philodinida</taxon>
        <taxon>Philodinidae</taxon>
        <taxon>Rotaria</taxon>
    </lineage>
</organism>
<evidence type="ECO:0000313" key="3">
    <source>
        <dbReference type="Proteomes" id="UP000663862"/>
    </source>
</evidence>
<evidence type="ECO:0000256" key="1">
    <source>
        <dbReference type="SAM" id="MobiDB-lite"/>
    </source>
</evidence>
<dbReference type="EMBL" id="CAJOBQ010002771">
    <property type="protein sequence ID" value="CAF4578095.1"/>
    <property type="molecule type" value="Genomic_DNA"/>
</dbReference>
<reference evidence="2" key="1">
    <citation type="submission" date="2021-02" db="EMBL/GenBank/DDBJ databases">
        <authorList>
            <person name="Nowell W R."/>
        </authorList>
    </citation>
    <scope>NUCLEOTIDE SEQUENCE</scope>
</reference>
<sequence length="814" mass="92933">MNFLLPANALSLKGDSFYHIVEEYCGKEVLELLRFQLIDSSMNLIEIDDVFSILQFESDRTLPLKEILGISVKNKQDNYSFFIMPGIRLKLEKIIRSLRSLIPSIDSLSSSTTNALTISSELVQQYPFLVDLVYSLESNLLTDFSLDFLSNMISNATRSKSSFRYKQSIKDFATSMFILGGRCVYEFVRLNIPGSIPSLTSLRLILTSSKCNFIEVLPSYQKSHTILDLTISLGELETWYEQIDKSDLINVHDIQPTCHIGQVPPPPFLLAAYGTNSVYTGKDVLARWSRIFDSCMAQNIRVLGFSADCDPKQLKAMRESMGFFSRQPTDFEDHPNCFNISLLKKASWFFLKPMQLFVCFQDGIHLCTKLRNRLLSSTTVLLMGEQYASVNHLIELIDNLSKFTHGLTISDVCPKDKQNYSSCEKITSDATLVCLRKISNSQATQAYLKIIQFVRFAFVEKNTTIIDRLYYSWCAVFIVRLWSAWLESIDSADIDEKIFRLLPIDFSTPISKPQLFITVPCLFSLELNAHSLTYLAVLVAEQKISEDALNVSLFNSQMCESTFRAARSMSGPFSSVVNFSVNEFLQRVEKLALLQTIRWSSDCNMNNLVFPKHHKQSQNSMAAPSTSTTTITITEELLEKTVFNAYVQAKEILSGCEFSILDSSEELISFDEVNRIAYKKLTKSKCKISKKKTSASNKVEEEEEEIENEYDDDDKNEEQHQLDKRYSENNTTNEDEESMLIDELDFDVLPEVSSSTVNGMRIFDSIDNCQNESFFSVEVNGQKKYLHKQTANWYFSKTKPISSSDRLKRVQEKK</sequence>
<feature type="compositionally biased region" description="Basic and acidic residues" evidence="1">
    <location>
        <begin position="717"/>
        <end position="727"/>
    </location>
</feature>
<proteinExistence type="predicted"/>
<feature type="compositionally biased region" description="Acidic residues" evidence="1">
    <location>
        <begin position="700"/>
        <end position="716"/>
    </location>
</feature>